<comment type="caution">
    <text evidence="2">The sequence shown here is derived from an EMBL/GenBank/DDBJ whole genome shotgun (WGS) entry which is preliminary data.</text>
</comment>
<accession>A0A843VBD2</accession>
<gene>
    <name evidence="2" type="ORF">Taro_025873</name>
</gene>
<reference evidence="2" key="1">
    <citation type="submission" date="2017-07" db="EMBL/GenBank/DDBJ databases">
        <title>Taro Niue Genome Assembly and Annotation.</title>
        <authorList>
            <person name="Atibalentja N."/>
            <person name="Keating K."/>
            <person name="Fields C.J."/>
        </authorList>
    </citation>
    <scope>NUCLEOTIDE SEQUENCE</scope>
    <source>
        <strain evidence="2">Niue_2</strain>
        <tissue evidence="2">Leaf</tissue>
    </source>
</reference>
<protein>
    <submittedName>
        <fullName evidence="2">Uncharacterized protein</fullName>
    </submittedName>
</protein>
<evidence type="ECO:0000313" key="2">
    <source>
        <dbReference type="EMBL" id="MQL93235.1"/>
    </source>
</evidence>
<dbReference type="Proteomes" id="UP000652761">
    <property type="component" value="Unassembled WGS sequence"/>
</dbReference>
<name>A0A843VBD2_COLES</name>
<evidence type="ECO:0000256" key="1">
    <source>
        <dbReference type="SAM" id="MobiDB-lite"/>
    </source>
</evidence>
<feature type="region of interest" description="Disordered" evidence="1">
    <location>
        <begin position="137"/>
        <end position="185"/>
    </location>
</feature>
<keyword evidence="3" id="KW-1185">Reference proteome</keyword>
<evidence type="ECO:0000313" key="3">
    <source>
        <dbReference type="Proteomes" id="UP000652761"/>
    </source>
</evidence>
<dbReference type="AlphaFoldDB" id="A0A843VBD2"/>
<feature type="compositionally biased region" description="Polar residues" evidence="1">
    <location>
        <begin position="137"/>
        <end position="164"/>
    </location>
</feature>
<sequence length="233" mass="25543">MWPDATTSSAIPPVSEVTGVVRAESTTSLRMEAIMEVGRLSAAPSTASSTGGECGASWNQNLTHYEVKEAVERIQLIPVTKNIHTNVLRRRLVTVSLNIKHTKNTITQHKVYLGSDLLSLGVLRPVPEQQLRISLTRVQSPQGRNSTQPSWSSFTPEGNNNTLDTPPGKTTPGLPSQPKGKQHPGYHQVFLHNQRENNTLDTTRSSFTIEGKTTPWIPPGLPSQPMGKLLKEN</sequence>
<proteinExistence type="predicted"/>
<organism evidence="2 3">
    <name type="scientific">Colocasia esculenta</name>
    <name type="common">Wild taro</name>
    <name type="synonym">Arum esculentum</name>
    <dbReference type="NCBI Taxonomy" id="4460"/>
    <lineage>
        <taxon>Eukaryota</taxon>
        <taxon>Viridiplantae</taxon>
        <taxon>Streptophyta</taxon>
        <taxon>Embryophyta</taxon>
        <taxon>Tracheophyta</taxon>
        <taxon>Spermatophyta</taxon>
        <taxon>Magnoliopsida</taxon>
        <taxon>Liliopsida</taxon>
        <taxon>Araceae</taxon>
        <taxon>Aroideae</taxon>
        <taxon>Colocasieae</taxon>
        <taxon>Colocasia</taxon>
    </lineage>
</organism>
<feature type="region of interest" description="Disordered" evidence="1">
    <location>
        <begin position="210"/>
        <end position="233"/>
    </location>
</feature>
<dbReference type="EMBL" id="NMUH01001535">
    <property type="protein sequence ID" value="MQL93235.1"/>
    <property type="molecule type" value="Genomic_DNA"/>
</dbReference>